<dbReference type="Proteomes" id="UP000195981">
    <property type="component" value="Unassembled WGS sequence"/>
</dbReference>
<dbReference type="RefSeq" id="WP_087105019.1">
    <property type="nucleotide sequence ID" value="NZ_FWFG01000107.1"/>
</dbReference>
<proteinExistence type="predicted"/>
<organism evidence="2 3">
    <name type="scientific">Brachybacterium nesterenkovii</name>
    <dbReference type="NCBI Taxonomy" id="47847"/>
    <lineage>
        <taxon>Bacteria</taxon>
        <taxon>Bacillati</taxon>
        <taxon>Actinomycetota</taxon>
        <taxon>Actinomycetes</taxon>
        <taxon>Micrococcales</taxon>
        <taxon>Dermabacteraceae</taxon>
        <taxon>Brachybacterium</taxon>
    </lineage>
</organism>
<reference evidence="2 3" key="1">
    <citation type="submission" date="2017-02" db="EMBL/GenBank/DDBJ databases">
        <authorList>
            <person name="Peterson S.W."/>
        </authorList>
    </citation>
    <scope>NUCLEOTIDE SEQUENCE [LARGE SCALE GENOMIC DNA]</scope>
    <source>
        <strain evidence="2 3">CIP104813</strain>
    </source>
</reference>
<dbReference type="EMBL" id="FWFG01000107">
    <property type="protein sequence ID" value="SLM95065.1"/>
    <property type="molecule type" value="Genomic_DNA"/>
</dbReference>
<evidence type="ECO:0000313" key="2">
    <source>
        <dbReference type="EMBL" id="SLM95065.1"/>
    </source>
</evidence>
<dbReference type="AlphaFoldDB" id="A0A1X6X798"/>
<evidence type="ECO:0000259" key="1">
    <source>
        <dbReference type="Pfam" id="PF18930"/>
    </source>
</evidence>
<name>A0A1X6X798_9MICO</name>
<protein>
    <recommendedName>
        <fullName evidence="1">DUF5679 domain-containing protein</fullName>
    </recommendedName>
</protein>
<gene>
    <name evidence="2" type="ORF">FM110_12185</name>
</gene>
<evidence type="ECO:0000313" key="3">
    <source>
        <dbReference type="Proteomes" id="UP000195981"/>
    </source>
</evidence>
<keyword evidence="3" id="KW-1185">Reference proteome</keyword>
<feature type="domain" description="DUF5679" evidence="1">
    <location>
        <begin position="11"/>
        <end position="48"/>
    </location>
</feature>
<dbReference type="InterPro" id="IPR044044">
    <property type="entry name" value="DUF5679"/>
</dbReference>
<dbReference type="Pfam" id="PF18930">
    <property type="entry name" value="DUF5679"/>
    <property type="match status" value="1"/>
</dbReference>
<sequence>MADEKYKGEFYCVKCREKREAEGDVVVSNNRRMAKAVCPTCGTKLNRILGKA</sequence>
<accession>A0A1X6X798</accession>